<dbReference type="RefSeq" id="WP_005926349.1">
    <property type="nucleotide sequence ID" value="NZ_CABKNH010000001.1"/>
</dbReference>
<dbReference type="Gene3D" id="3.40.50.1980">
    <property type="entry name" value="Nitrogenase molybdenum iron protein domain"/>
    <property type="match status" value="2"/>
</dbReference>
<feature type="domain" description="Fe/B12 periplasmic-binding" evidence="3">
    <location>
        <begin position="96"/>
        <end position="372"/>
    </location>
</feature>
<feature type="chain" id="PRO_5033300238" evidence="2">
    <location>
        <begin position="31"/>
        <end position="380"/>
    </location>
</feature>
<protein>
    <submittedName>
        <fullName evidence="4 5">ABC transporter substrate-binding protein</fullName>
    </submittedName>
</protein>
<dbReference type="InterPro" id="IPR002491">
    <property type="entry name" value="ABC_transptr_periplasmic_BD"/>
</dbReference>
<accession>A0A2A7A576</accession>
<comment type="similarity">
    <text evidence="1">Belongs to the bacterial solute-binding protein 8 family.</text>
</comment>
<dbReference type="PROSITE" id="PS51257">
    <property type="entry name" value="PROKAR_LIPOPROTEIN"/>
    <property type="match status" value="1"/>
</dbReference>
<dbReference type="Proteomes" id="UP000260783">
    <property type="component" value="Unassembled WGS sequence"/>
</dbReference>
<dbReference type="EMBL" id="QVEW01000001">
    <property type="protein sequence ID" value="RGC02565.1"/>
    <property type="molecule type" value="Genomic_DNA"/>
</dbReference>
<comment type="caution">
    <text evidence="4">The sequence shown here is derived from an EMBL/GenBank/DDBJ whole genome shotgun (WGS) entry which is preliminary data.</text>
</comment>
<dbReference type="PANTHER" id="PTHR30535:SF34">
    <property type="entry name" value="MOLYBDATE-BINDING PROTEIN MOLA"/>
    <property type="match status" value="1"/>
</dbReference>
<reference evidence="4 6" key="1">
    <citation type="journal article" date="2017" name="Front. Microbiol.">
        <title>New Insights into the Diversity of the Genus Faecalibacterium.</title>
        <authorList>
            <person name="Benevides L."/>
            <person name="Burman S."/>
            <person name="Martin R."/>
            <person name="Robert V."/>
            <person name="Thomas M."/>
            <person name="Miquel S."/>
            <person name="Chain F."/>
            <person name="Sokol H."/>
            <person name="Bermudez-Humaran L.G."/>
            <person name="Morrison M."/>
            <person name="Langella P."/>
            <person name="Azevedo V.A."/>
            <person name="Chatel J.M."/>
            <person name="Soares S."/>
        </authorList>
    </citation>
    <scope>NUCLEOTIDE SEQUENCE [LARGE SCALE GENOMIC DNA]</scope>
    <source>
        <strain evidence="4 6">CNCM I 4573</strain>
    </source>
</reference>
<evidence type="ECO:0000313" key="6">
    <source>
        <dbReference type="Proteomes" id="UP000220157"/>
    </source>
</evidence>
<evidence type="ECO:0000313" key="5">
    <source>
        <dbReference type="EMBL" id="RGC02565.1"/>
    </source>
</evidence>
<evidence type="ECO:0000256" key="1">
    <source>
        <dbReference type="ARBA" id="ARBA00008814"/>
    </source>
</evidence>
<dbReference type="EMBL" id="NMTW01000053">
    <property type="protein sequence ID" value="PDX74294.1"/>
    <property type="molecule type" value="Genomic_DNA"/>
</dbReference>
<evidence type="ECO:0000313" key="4">
    <source>
        <dbReference type="EMBL" id="PDX74294.1"/>
    </source>
</evidence>
<gene>
    <name evidence="4" type="ORF">CGS56_14775</name>
    <name evidence="5" type="ORF">DWZ04_01535</name>
</gene>
<dbReference type="PANTHER" id="PTHR30535">
    <property type="entry name" value="VITAMIN B12-BINDING PROTEIN"/>
    <property type="match status" value="1"/>
</dbReference>
<dbReference type="PROSITE" id="PS51318">
    <property type="entry name" value="TAT"/>
    <property type="match status" value="1"/>
</dbReference>
<name>A0A2A7A576_9FIRM</name>
<feature type="signal peptide" evidence="2">
    <location>
        <begin position="1"/>
        <end position="30"/>
    </location>
</feature>
<evidence type="ECO:0000256" key="2">
    <source>
        <dbReference type="SAM" id="SignalP"/>
    </source>
</evidence>
<evidence type="ECO:0000313" key="7">
    <source>
        <dbReference type="Proteomes" id="UP000260783"/>
    </source>
</evidence>
<dbReference type="Proteomes" id="UP000220157">
    <property type="component" value="Unassembled WGS sequence"/>
</dbReference>
<keyword evidence="2" id="KW-0732">Signal</keyword>
<dbReference type="PROSITE" id="PS50983">
    <property type="entry name" value="FE_B12_PBP"/>
    <property type="match status" value="1"/>
</dbReference>
<evidence type="ECO:0000259" key="3">
    <source>
        <dbReference type="PROSITE" id="PS50983"/>
    </source>
</evidence>
<reference evidence="5 7" key="3">
    <citation type="submission" date="2018-08" db="EMBL/GenBank/DDBJ databases">
        <title>A genome reference for cultivated species of the human gut microbiota.</title>
        <authorList>
            <person name="Zou Y."/>
            <person name="Xue W."/>
            <person name="Luo G."/>
        </authorList>
    </citation>
    <scope>NUCLEOTIDE SEQUENCE [LARGE SCALE GENOMIC DNA]</scope>
    <source>
        <strain evidence="5 7">AF29-11BH</strain>
    </source>
</reference>
<dbReference type="SUPFAM" id="SSF53807">
    <property type="entry name" value="Helical backbone' metal receptor"/>
    <property type="match status" value="1"/>
</dbReference>
<dbReference type="GeneID" id="75069079"/>
<organism evidence="4 6">
    <name type="scientific">Faecalibacterium prausnitzii</name>
    <dbReference type="NCBI Taxonomy" id="853"/>
    <lineage>
        <taxon>Bacteria</taxon>
        <taxon>Bacillati</taxon>
        <taxon>Bacillota</taxon>
        <taxon>Clostridia</taxon>
        <taxon>Eubacteriales</taxon>
        <taxon>Oscillospiraceae</taxon>
        <taxon>Faecalibacterium</taxon>
    </lineage>
</organism>
<proteinExistence type="inferred from homology"/>
<reference evidence="4" key="2">
    <citation type="submission" date="2017-07" db="EMBL/GenBank/DDBJ databases">
        <authorList>
            <person name="Sun Z.S."/>
            <person name="Albrecht U."/>
            <person name="Echele G."/>
            <person name="Lee C.C."/>
        </authorList>
    </citation>
    <scope>NUCLEOTIDE SEQUENCE</scope>
    <source>
        <strain evidence="4">CNCM I 4573</strain>
    </source>
</reference>
<dbReference type="InterPro" id="IPR050902">
    <property type="entry name" value="ABC_Transporter_SBP"/>
</dbReference>
<dbReference type="AlphaFoldDB" id="A0A2A7A576"/>
<sequence>MKLTRAQFLKALPAAALVLAGCTAAPTAPADTDELVFDHAYPLDYATQFTADCYADGSTLLTIPDAQVKFLVRPEGAATLHTVPEGVTVLQQPVQNIYLVSTSAMDLFLHLDALDSIALSGTRAEGWYLDEAKQAMQTGRIAYAGKYSAPDYERILTAECGLAVENTMIYHTPEVKEQLERFGIPVLVERSSYESSPLARMEWIKLYGILLGKEPLAEEVFARQAQRIAPLLEQPSTGKRCAFFSITSSGLATVRKSGDYVAQMIGMAGGEYVFADLTDSGNSLSTMNIPLEDLYAGVKDADVLIYNGTIEGTISTKEELLARCALLAECKAVQSGDIWCTTPSFFQQSMALADFMLDLHAVFTGEATSPDTLHFLTKIT</sequence>
<dbReference type="InterPro" id="IPR006311">
    <property type="entry name" value="TAT_signal"/>
</dbReference>